<protein>
    <submittedName>
        <fullName evidence="3">Uncharacterized protein</fullName>
    </submittedName>
</protein>
<evidence type="ECO:0000313" key="3">
    <source>
        <dbReference type="EMBL" id="RKP13362.1"/>
    </source>
</evidence>
<evidence type="ECO:0000256" key="2">
    <source>
        <dbReference type="SAM" id="SignalP"/>
    </source>
</evidence>
<accession>A0A4P9Y3Y5</accession>
<keyword evidence="4" id="KW-1185">Reference proteome</keyword>
<dbReference type="AlphaFoldDB" id="A0A4P9Y3Y5"/>
<feature type="signal peptide" evidence="2">
    <location>
        <begin position="1"/>
        <end position="21"/>
    </location>
</feature>
<gene>
    <name evidence="3" type="ORF">BJ684DRAFT_16226</name>
</gene>
<name>A0A4P9Y3Y5_9FUNG</name>
<evidence type="ECO:0000256" key="1">
    <source>
        <dbReference type="SAM" id="MobiDB-lite"/>
    </source>
</evidence>
<feature type="compositionally biased region" description="Basic and acidic residues" evidence="1">
    <location>
        <begin position="62"/>
        <end position="89"/>
    </location>
</feature>
<proteinExistence type="predicted"/>
<keyword evidence="2" id="KW-0732">Signal</keyword>
<sequence>MKCNVCSHLLLTLAVMSVALAGVEYSSSRHSRTLSSNLHKGLGESGKEDHGLRVVSMQAPRGMDHLGLGKEKRRVEETGQKKITQDSEQKPSPQELARLSKLMAQNIHSLNVIVLPGVSELASKAEKHFQAYDQNQAHFQDKKTLKTFSRLNGYLPRMLDLHWKLDRAYIELHISHTDELDALGIIYHQQRMDRYILHMAKDVKTMTLPPANEDGKATRRLVTAQTHLALELVYYLSTTVQMFLEVQRGCDSPYGYPRAFVDFKYSPDPYIRSRRWLSMVRDVAMEAPKVLKDKLARTLFQWKLQVSSGNRKCSKEMIEWYQQEGRMMVKGLKEMLAHTRPMLDACDQFVHKLDTYTHGMTRREWRRVGRDDSFSRRGLNGE</sequence>
<feature type="chain" id="PRO_5020652184" evidence="2">
    <location>
        <begin position="22"/>
        <end position="382"/>
    </location>
</feature>
<evidence type="ECO:0000313" key="4">
    <source>
        <dbReference type="Proteomes" id="UP000267251"/>
    </source>
</evidence>
<dbReference type="Proteomes" id="UP000267251">
    <property type="component" value="Unassembled WGS sequence"/>
</dbReference>
<reference evidence="4" key="1">
    <citation type="journal article" date="2018" name="Nat. Microbiol.">
        <title>Leveraging single-cell genomics to expand the fungal tree of life.</title>
        <authorList>
            <person name="Ahrendt S.R."/>
            <person name="Quandt C.A."/>
            <person name="Ciobanu D."/>
            <person name="Clum A."/>
            <person name="Salamov A."/>
            <person name="Andreopoulos B."/>
            <person name="Cheng J.F."/>
            <person name="Woyke T."/>
            <person name="Pelin A."/>
            <person name="Henrissat B."/>
            <person name="Reynolds N.K."/>
            <person name="Benny G.L."/>
            <person name="Smith M.E."/>
            <person name="James T.Y."/>
            <person name="Grigoriev I.V."/>
        </authorList>
    </citation>
    <scope>NUCLEOTIDE SEQUENCE [LARGE SCALE GENOMIC DNA]</scope>
</reference>
<organism evidence="3 4">
    <name type="scientific">Piptocephalis cylindrospora</name>
    <dbReference type="NCBI Taxonomy" id="1907219"/>
    <lineage>
        <taxon>Eukaryota</taxon>
        <taxon>Fungi</taxon>
        <taxon>Fungi incertae sedis</taxon>
        <taxon>Zoopagomycota</taxon>
        <taxon>Zoopagomycotina</taxon>
        <taxon>Zoopagomycetes</taxon>
        <taxon>Zoopagales</taxon>
        <taxon>Piptocephalidaceae</taxon>
        <taxon>Piptocephalis</taxon>
    </lineage>
</organism>
<dbReference type="EMBL" id="KZ988040">
    <property type="protein sequence ID" value="RKP13362.1"/>
    <property type="molecule type" value="Genomic_DNA"/>
</dbReference>
<feature type="region of interest" description="Disordered" evidence="1">
    <location>
        <begin position="30"/>
        <end position="93"/>
    </location>
</feature>
<feature type="compositionally biased region" description="Basic and acidic residues" evidence="1">
    <location>
        <begin position="41"/>
        <end position="52"/>
    </location>
</feature>